<feature type="transmembrane region" description="Helical" evidence="5">
    <location>
        <begin position="436"/>
        <end position="453"/>
    </location>
</feature>
<dbReference type="EMBL" id="CP133762">
    <property type="protein sequence ID" value="WMX44021.1"/>
    <property type="molecule type" value="Genomic_DNA"/>
</dbReference>
<feature type="transmembrane region" description="Helical" evidence="5">
    <location>
        <begin position="347"/>
        <end position="369"/>
    </location>
</feature>
<sequence>MTSAPAPDGAGRADRGAHSVGSAAEVADAAVTVPEVADAAVTVPEVADAAVTVPEVADAAVTVPEVADPAVAVPEVADPAVAVPKVADAAVTAGAVTAGAVTDAAVADPGSGLPAGSAVLDEPTVPVTAAWTTSLSLATLAVFMAFMTPIQILLPLQLEHIDPHDKNAALSLVTGLGALVAVLANPLAGAWSDRTTSRFGRRRPWILGGALAGAAGLAVTAVQHTVAGVALGWCLAQAGLNAMLAGVATPVADRVPLTQRAQVSGWTGLMQSVGLVLGALITTLLVTGVRSGYVTLAVLTVVLALPFVLRHAEPPLPRALRPAFDARAFARSLWVSPRRHPDFGWAWLTRFLINLGNALGTLYLFYFLADAVHFGDPGTGVLVLTLVYTVCAALTAVPVGVLSDRVGRRKGFVVLCSLVMAAAALLLALFHTWPSALLAAAVLGAGYGIYLAVDQALVTQVLPEAADRAKDLGVINIANSGPQVLAPALAAPVIAHLGGYTGLYVVAALVILVGGLLVTRIRGVA</sequence>
<evidence type="ECO:0000313" key="8">
    <source>
        <dbReference type="Proteomes" id="UP001250858"/>
    </source>
</evidence>
<dbReference type="InterPro" id="IPR036259">
    <property type="entry name" value="MFS_trans_sf"/>
</dbReference>
<evidence type="ECO:0000313" key="7">
    <source>
        <dbReference type="EMBL" id="WMX44021.1"/>
    </source>
</evidence>
<feature type="transmembrane region" description="Helical" evidence="5">
    <location>
        <begin position="381"/>
        <end position="400"/>
    </location>
</feature>
<dbReference type="SUPFAM" id="SSF103473">
    <property type="entry name" value="MFS general substrate transporter"/>
    <property type="match status" value="1"/>
</dbReference>
<feature type="transmembrane region" description="Helical" evidence="5">
    <location>
        <begin position="501"/>
        <end position="519"/>
    </location>
</feature>
<dbReference type="Proteomes" id="UP001250858">
    <property type="component" value="Chromosome"/>
</dbReference>
<feature type="transmembrane region" description="Helical" evidence="5">
    <location>
        <begin position="204"/>
        <end position="224"/>
    </location>
</feature>
<name>A0ABY9RPA6_9ACTN</name>
<dbReference type="InterPro" id="IPR020846">
    <property type="entry name" value="MFS_dom"/>
</dbReference>
<evidence type="ECO:0000256" key="3">
    <source>
        <dbReference type="ARBA" id="ARBA00022989"/>
    </source>
</evidence>
<dbReference type="PANTHER" id="PTHR23528:SF1">
    <property type="entry name" value="MAJOR FACILITATOR SUPERFAMILY (MFS) PROFILE DOMAIN-CONTAINING PROTEIN"/>
    <property type="match status" value="1"/>
</dbReference>
<feature type="transmembrane region" description="Helical" evidence="5">
    <location>
        <begin position="168"/>
        <end position="192"/>
    </location>
</feature>
<keyword evidence="8" id="KW-1185">Reference proteome</keyword>
<feature type="transmembrane region" description="Helical" evidence="5">
    <location>
        <begin position="292"/>
        <end position="309"/>
    </location>
</feature>
<feature type="transmembrane region" description="Helical" evidence="5">
    <location>
        <begin position="412"/>
        <end position="430"/>
    </location>
</feature>
<accession>A0ABY9RPA6</accession>
<dbReference type="CDD" id="cd06174">
    <property type="entry name" value="MFS"/>
    <property type="match status" value="1"/>
</dbReference>
<feature type="transmembrane region" description="Helical" evidence="5">
    <location>
        <begin position="474"/>
        <end position="495"/>
    </location>
</feature>
<gene>
    <name evidence="7" type="ORF">RGF97_02915</name>
</gene>
<evidence type="ECO:0000256" key="2">
    <source>
        <dbReference type="ARBA" id="ARBA00022692"/>
    </source>
</evidence>
<comment type="subcellular location">
    <subcellularLocation>
        <location evidence="1">Cell membrane</location>
        <topology evidence="1">Multi-pass membrane protein</topology>
    </subcellularLocation>
</comment>
<evidence type="ECO:0000256" key="1">
    <source>
        <dbReference type="ARBA" id="ARBA00004651"/>
    </source>
</evidence>
<feature type="transmembrane region" description="Helical" evidence="5">
    <location>
        <begin position="230"/>
        <end position="251"/>
    </location>
</feature>
<dbReference type="Pfam" id="PF07690">
    <property type="entry name" value="MFS_1"/>
    <property type="match status" value="1"/>
</dbReference>
<dbReference type="PROSITE" id="PS50850">
    <property type="entry name" value="MFS"/>
    <property type="match status" value="1"/>
</dbReference>
<keyword evidence="2 5" id="KW-0812">Transmembrane</keyword>
<evidence type="ECO:0000256" key="5">
    <source>
        <dbReference type="SAM" id="Phobius"/>
    </source>
</evidence>
<evidence type="ECO:0000256" key="4">
    <source>
        <dbReference type="ARBA" id="ARBA00023136"/>
    </source>
</evidence>
<reference evidence="7 8" key="1">
    <citation type="submission" date="2023-09" db="EMBL/GenBank/DDBJ databases">
        <title>Complete genome of Streptomyces roseicoloratus T14.</title>
        <authorList>
            <person name="Bashizi T."/>
            <person name="Kim M.-J."/>
            <person name="Lee G."/>
            <person name="Tagele S.B."/>
            <person name="Shin J.-H."/>
        </authorList>
    </citation>
    <scope>NUCLEOTIDE SEQUENCE [LARGE SCALE GENOMIC DNA]</scope>
    <source>
        <strain evidence="7 8">T14</strain>
    </source>
</reference>
<feature type="transmembrane region" description="Helical" evidence="5">
    <location>
        <begin position="263"/>
        <end position="286"/>
    </location>
</feature>
<dbReference type="RefSeq" id="WP_309547817.1">
    <property type="nucleotide sequence ID" value="NZ_CP133762.1"/>
</dbReference>
<keyword evidence="3 5" id="KW-1133">Transmembrane helix</keyword>
<dbReference type="InterPro" id="IPR011701">
    <property type="entry name" value="MFS"/>
</dbReference>
<keyword evidence="4 5" id="KW-0472">Membrane</keyword>
<proteinExistence type="predicted"/>
<feature type="domain" description="Major facilitator superfamily (MFS) profile" evidence="6">
    <location>
        <begin position="342"/>
        <end position="525"/>
    </location>
</feature>
<organism evidence="7 8">
    <name type="scientific">Streptomyces roseicoloratus</name>
    <dbReference type="NCBI Taxonomy" id="2508722"/>
    <lineage>
        <taxon>Bacteria</taxon>
        <taxon>Bacillati</taxon>
        <taxon>Actinomycetota</taxon>
        <taxon>Actinomycetes</taxon>
        <taxon>Kitasatosporales</taxon>
        <taxon>Streptomycetaceae</taxon>
        <taxon>Streptomyces</taxon>
    </lineage>
</organism>
<protein>
    <submittedName>
        <fullName evidence="7">MFS transporter</fullName>
    </submittedName>
</protein>
<evidence type="ECO:0000259" key="6">
    <source>
        <dbReference type="PROSITE" id="PS50850"/>
    </source>
</evidence>
<feature type="transmembrane region" description="Helical" evidence="5">
    <location>
        <begin position="135"/>
        <end position="156"/>
    </location>
</feature>
<dbReference type="Gene3D" id="1.20.1250.20">
    <property type="entry name" value="MFS general substrate transporter like domains"/>
    <property type="match status" value="2"/>
</dbReference>
<dbReference type="PANTHER" id="PTHR23528">
    <property type="match status" value="1"/>
</dbReference>